<comment type="caution">
    <text evidence="1">The sequence shown here is derived from an EMBL/GenBank/DDBJ whole genome shotgun (WGS) entry which is preliminary data.</text>
</comment>
<reference evidence="1" key="2">
    <citation type="journal article" date="2021" name="PeerJ">
        <title>Extensive microbial diversity within the chicken gut microbiome revealed by metagenomics and culture.</title>
        <authorList>
            <person name="Gilroy R."/>
            <person name="Ravi A."/>
            <person name="Getino M."/>
            <person name="Pursley I."/>
            <person name="Horton D.L."/>
            <person name="Alikhan N.F."/>
            <person name="Baker D."/>
            <person name="Gharbi K."/>
            <person name="Hall N."/>
            <person name="Watson M."/>
            <person name="Adriaenssens E.M."/>
            <person name="Foster-Nyarko E."/>
            <person name="Jarju S."/>
            <person name="Secka A."/>
            <person name="Antonio M."/>
            <person name="Oren A."/>
            <person name="Chaudhuri R.R."/>
            <person name="La Ragione R."/>
            <person name="Hildebrand F."/>
            <person name="Pallen M.J."/>
        </authorList>
    </citation>
    <scope>NUCLEOTIDE SEQUENCE</scope>
    <source>
        <strain evidence="1">ChiSxjej2B14-8506</strain>
    </source>
</reference>
<proteinExistence type="predicted"/>
<accession>A0A9D1S4I4</accession>
<dbReference type="AlphaFoldDB" id="A0A9D1S4I4"/>
<gene>
    <name evidence="1" type="ORF">IAC59_04995</name>
</gene>
<dbReference type="EMBL" id="DVNK01000033">
    <property type="protein sequence ID" value="HIU46596.1"/>
    <property type="molecule type" value="Genomic_DNA"/>
</dbReference>
<organism evidence="1 2">
    <name type="scientific">Candidatus Fimadaptatus faecigallinarum</name>
    <dbReference type="NCBI Taxonomy" id="2840814"/>
    <lineage>
        <taxon>Bacteria</taxon>
        <taxon>Bacillati</taxon>
        <taxon>Bacillota</taxon>
        <taxon>Clostridia</taxon>
        <taxon>Eubacteriales</taxon>
        <taxon>Candidatus Fimadaptatus</taxon>
    </lineage>
</organism>
<dbReference type="InterPro" id="IPR036866">
    <property type="entry name" value="RibonucZ/Hydroxyglut_hydro"/>
</dbReference>
<name>A0A9D1S4I4_9FIRM</name>
<dbReference type="Proteomes" id="UP000824123">
    <property type="component" value="Unassembled WGS sequence"/>
</dbReference>
<evidence type="ECO:0000313" key="1">
    <source>
        <dbReference type="EMBL" id="HIU46596.1"/>
    </source>
</evidence>
<protein>
    <submittedName>
        <fullName evidence="1">MBL fold metallo-hydrolase</fullName>
    </submittedName>
</protein>
<dbReference type="PANTHER" id="PTHR42967">
    <property type="entry name" value="METAL DEPENDENT HYDROLASE"/>
    <property type="match status" value="1"/>
</dbReference>
<evidence type="ECO:0000313" key="2">
    <source>
        <dbReference type="Proteomes" id="UP000824123"/>
    </source>
</evidence>
<dbReference type="PANTHER" id="PTHR42967:SF1">
    <property type="entry name" value="MBL FOLD METALLO-HYDROLASE"/>
    <property type="match status" value="1"/>
</dbReference>
<sequence>MKLEYLGHACFKITLANGLVWVTDPYDGSVGLARPGVKADVTTLSHGHYDHNCLDALDGAGEVLSKAGTYQVGGAKFTLIKRYHDDVQGAKRGENLLTICEADGLKVCHAGDLGHQPDAELIAQLSGLNALMLPIGGTYTLDGPGAARAVRAIAPRAVIPMHYRVDKLTLNISGPEPFLNEIGAYTTVGSELELTADTAGVIMMKPARG</sequence>
<dbReference type="Pfam" id="PF13483">
    <property type="entry name" value="Lactamase_B_3"/>
    <property type="match status" value="1"/>
</dbReference>
<dbReference type="Gene3D" id="3.60.15.10">
    <property type="entry name" value="Ribonuclease Z/Hydroxyacylglutathione hydrolase-like"/>
    <property type="match status" value="1"/>
</dbReference>
<reference evidence="1" key="1">
    <citation type="submission" date="2020-10" db="EMBL/GenBank/DDBJ databases">
        <authorList>
            <person name="Gilroy R."/>
        </authorList>
    </citation>
    <scope>NUCLEOTIDE SEQUENCE</scope>
    <source>
        <strain evidence="1">ChiSxjej2B14-8506</strain>
    </source>
</reference>
<dbReference type="SUPFAM" id="SSF56281">
    <property type="entry name" value="Metallo-hydrolase/oxidoreductase"/>
    <property type="match status" value="1"/>
</dbReference>